<keyword evidence="5 6" id="KW-0472">Membrane</keyword>
<dbReference type="EMBL" id="LAZR01070234">
    <property type="protein sequence ID" value="KKK43672.1"/>
    <property type="molecule type" value="Genomic_DNA"/>
</dbReference>
<proteinExistence type="inferred from homology"/>
<evidence type="ECO:0000256" key="5">
    <source>
        <dbReference type="ARBA" id="ARBA00023136"/>
    </source>
</evidence>
<evidence type="ECO:0000256" key="4">
    <source>
        <dbReference type="ARBA" id="ARBA00022989"/>
    </source>
</evidence>
<comment type="subcellular location">
    <subcellularLocation>
        <location evidence="1">Membrane</location>
        <topology evidence="1">Multi-pass membrane protein</topology>
    </subcellularLocation>
</comment>
<dbReference type="InterPro" id="IPR038377">
    <property type="entry name" value="Na/Glc_symporter_sf"/>
</dbReference>
<sequence length="325" mass="36655">GRSLPWFIAGTSIVATTFSSDTPLVVAGISRQSGISGHWFWLSAAMGQIATVFFFARLWRRTEAMTDIEFIVQRYEPSRARSVLRVFKVFFDGVVLNCIVMASVTLAMAKIIKVILNLPQTEVFHLPFIGGVDWVSIILFILGFAAVLYSALSGLYGVVYTDLIQFILAMTGSIALAAIVYMRAYDDGNLIVTFTEKTSAKETFLDFFPSFNSSSLAVFTFFVYIFMAWWHRVPGNGYYVQRLLATRSEKDSVLAFLWFNICQYSAGLPLASHNFNIIKIYRTVYIQVAADTKRNFKVNRTSCRSRCSTAWILTHYITCCDSVIK</sequence>
<dbReference type="GO" id="GO:0005412">
    <property type="term" value="F:D-glucose:sodium symporter activity"/>
    <property type="evidence" value="ECO:0007669"/>
    <property type="project" value="TreeGrafter"/>
</dbReference>
<comment type="caution">
    <text evidence="7">The sequence shown here is derived from an EMBL/GenBank/DDBJ whole genome shotgun (WGS) entry which is preliminary data.</text>
</comment>
<keyword evidence="3 6" id="KW-0812">Transmembrane</keyword>
<evidence type="ECO:0000256" key="2">
    <source>
        <dbReference type="ARBA" id="ARBA00006434"/>
    </source>
</evidence>
<evidence type="ECO:0000256" key="6">
    <source>
        <dbReference type="SAM" id="Phobius"/>
    </source>
</evidence>
<dbReference type="InterPro" id="IPR001734">
    <property type="entry name" value="Na/solute_symporter"/>
</dbReference>
<keyword evidence="4 6" id="KW-1133">Transmembrane helix</keyword>
<comment type="similarity">
    <text evidence="2">Belongs to the sodium:solute symporter (SSF) (TC 2.A.21) family.</text>
</comment>
<evidence type="ECO:0000256" key="3">
    <source>
        <dbReference type="ARBA" id="ARBA00022692"/>
    </source>
</evidence>
<dbReference type="PROSITE" id="PS50283">
    <property type="entry name" value="NA_SOLUT_SYMP_3"/>
    <property type="match status" value="1"/>
</dbReference>
<evidence type="ECO:0000313" key="7">
    <source>
        <dbReference type="EMBL" id="KKK43672.1"/>
    </source>
</evidence>
<feature type="transmembrane region" description="Helical" evidence="6">
    <location>
        <begin position="94"/>
        <end position="116"/>
    </location>
</feature>
<feature type="transmembrane region" description="Helical" evidence="6">
    <location>
        <begin position="163"/>
        <end position="182"/>
    </location>
</feature>
<accession>A0A0F8VH33</accession>
<feature type="transmembrane region" description="Helical" evidence="6">
    <location>
        <begin position="128"/>
        <end position="151"/>
    </location>
</feature>
<evidence type="ECO:0000256" key="1">
    <source>
        <dbReference type="ARBA" id="ARBA00004141"/>
    </source>
</evidence>
<feature type="non-terminal residue" evidence="7">
    <location>
        <position position="1"/>
    </location>
</feature>
<dbReference type="PANTHER" id="PTHR11819:SF77">
    <property type="entry name" value="SODIUM_GLUCOSE COTRANSPORT PROTEIN"/>
    <property type="match status" value="1"/>
</dbReference>
<dbReference type="GO" id="GO:0005886">
    <property type="term" value="C:plasma membrane"/>
    <property type="evidence" value="ECO:0007669"/>
    <property type="project" value="TreeGrafter"/>
</dbReference>
<name>A0A0F8VH33_9ZZZZ</name>
<dbReference type="Gene3D" id="1.20.1730.10">
    <property type="entry name" value="Sodium/glucose cotransporter"/>
    <property type="match status" value="1"/>
</dbReference>
<reference evidence="7" key="1">
    <citation type="journal article" date="2015" name="Nature">
        <title>Complex archaea that bridge the gap between prokaryotes and eukaryotes.</title>
        <authorList>
            <person name="Spang A."/>
            <person name="Saw J.H."/>
            <person name="Jorgensen S.L."/>
            <person name="Zaremba-Niedzwiedzka K."/>
            <person name="Martijn J."/>
            <person name="Lind A.E."/>
            <person name="van Eijk R."/>
            <person name="Schleper C."/>
            <person name="Guy L."/>
            <person name="Ettema T.J."/>
        </authorList>
    </citation>
    <scope>NUCLEOTIDE SEQUENCE</scope>
</reference>
<organism evidence="7">
    <name type="scientific">marine sediment metagenome</name>
    <dbReference type="NCBI Taxonomy" id="412755"/>
    <lineage>
        <taxon>unclassified sequences</taxon>
        <taxon>metagenomes</taxon>
        <taxon>ecological metagenomes</taxon>
    </lineage>
</organism>
<feature type="transmembrane region" description="Helical" evidence="6">
    <location>
        <begin position="39"/>
        <end position="59"/>
    </location>
</feature>
<dbReference type="PANTHER" id="PTHR11819">
    <property type="entry name" value="SOLUTE CARRIER FAMILY 5"/>
    <property type="match status" value="1"/>
</dbReference>
<dbReference type="Pfam" id="PF00474">
    <property type="entry name" value="SSF"/>
    <property type="match status" value="1"/>
</dbReference>
<gene>
    <name evidence="7" type="ORF">LCGC14_3168070</name>
</gene>
<protein>
    <submittedName>
        <fullName evidence="7">Uncharacterized protein</fullName>
    </submittedName>
</protein>
<feature type="transmembrane region" description="Helical" evidence="6">
    <location>
        <begin position="6"/>
        <end position="27"/>
    </location>
</feature>
<feature type="transmembrane region" description="Helical" evidence="6">
    <location>
        <begin position="203"/>
        <end position="230"/>
    </location>
</feature>
<dbReference type="AlphaFoldDB" id="A0A0F8VH33"/>